<evidence type="ECO:0000313" key="2">
    <source>
        <dbReference type="EMBL" id="NJP14787.1"/>
    </source>
</evidence>
<protein>
    <submittedName>
        <fullName evidence="2">Helix-turn-helix transcriptional regulator</fullName>
    </submittedName>
</protein>
<dbReference type="PROSITE" id="PS50943">
    <property type="entry name" value="HTH_CROC1"/>
    <property type="match status" value="1"/>
</dbReference>
<name>A0ABX0YQD2_STRTL</name>
<sequence>MAHSTPLGDIVRAHRRTAGWSQERLAEESGLSVGTVRNIEQRGHARLETLSKVAAAFGLTTTELFASGAPLPVGEDSQNRQLLAHFRQALMPPVGIGPEPLTDPGEPEALPVVRRRIEDANQLYYAHRYDSAARMLPGLLRSAEAALVAAGDGEDRQEAVLVRADALFLAGKYLTQVRQYDLAYQAHTASIRLGRESGNMLTAATGVIGLCWLLLRQDRFDECEHLAATTAEAIEPKLSTASRGQLAAWGELHLRVAAAAIRNNRPDEAKEARRMAATAAAAIGVEHTDHRSHFACFGPVTAELKVVEDLALAGDHRAVLRRADDGLLSQSAMRKIGKPAENDYNRHRLDVAQAHVKLGSTQDAMDELVRIRTTAGEWIKHQPMARYIMEDILRTRKRTLTKEMREMAAYLDAHA</sequence>
<dbReference type="EMBL" id="JAATEL010000009">
    <property type="protein sequence ID" value="NJP14787.1"/>
    <property type="molecule type" value="Genomic_DNA"/>
</dbReference>
<gene>
    <name evidence="2" type="ORF">HCJ95_10880</name>
</gene>
<feature type="domain" description="HTH cro/C1-type" evidence="1">
    <location>
        <begin position="11"/>
        <end position="64"/>
    </location>
</feature>
<dbReference type="SMART" id="SM00530">
    <property type="entry name" value="HTH_XRE"/>
    <property type="match status" value="1"/>
</dbReference>
<proteinExistence type="predicted"/>
<dbReference type="InterPro" id="IPR010982">
    <property type="entry name" value="Lambda_DNA-bd_dom_sf"/>
</dbReference>
<dbReference type="CDD" id="cd00093">
    <property type="entry name" value="HTH_XRE"/>
    <property type="match status" value="1"/>
</dbReference>
<dbReference type="InterPro" id="IPR001387">
    <property type="entry name" value="Cro/C1-type_HTH"/>
</dbReference>
<organism evidence="2 3">
    <name type="scientific">Streptomyces thermoviolaceus subsp. thermoviolaceus</name>
    <dbReference type="NCBI Taxonomy" id="66860"/>
    <lineage>
        <taxon>Bacteria</taxon>
        <taxon>Bacillati</taxon>
        <taxon>Actinomycetota</taxon>
        <taxon>Actinomycetes</taxon>
        <taxon>Kitasatosporales</taxon>
        <taxon>Streptomycetaceae</taxon>
        <taxon>Streptomyces</taxon>
    </lineage>
</organism>
<dbReference type="Proteomes" id="UP000635996">
    <property type="component" value="Unassembled WGS sequence"/>
</dbReference>
<evidence type="ECO:0000313" key="3">
    <source>
        <dbReference type="Proteomes" id="UP000635996"/>
    </source>
</evidence>
<dbReference type="SUPFAM" id="SSF47413">
    <property type="entry name" value="lambda repressor-like DNA-binding domains"/>
    <property type="match status" value="1"/>
</dbReference>
<dbReference type="SUPFAM" id="SSF48452">
    <property type="entry name" value="TPR-like"/>
    <property type="match status" value="1"/>
</dbReference>
<dbReference type="Pfam" id="PF01381">
    <property type="entry name" value="HTH_3"/>
    <property type="match status" value="1"/>
</dbReference>
<dbReference type="InterPro" id="IPR011990">
    <property type="entry name" value="TPR-like_helical_dom_sf"/>
</dbReference>
<keyword evidence="3" id="KW-1185">Reference proteome</keyword>
<reference evidence="2 3" key="1">
    <citation type="submission" date="2020-03" db="EMBL/GenBank/DDBJ databases">
        <title>WGS of actinomycetes isolated from Thailand.</title>
        <authorList>
            <person name="Thawai C."/>
        </authorList>
    </citation>
    <scope>NUCLEOTIDE SEQUENCE [LARGE SCALE GENOMIC DNA]</scope>
    <source>
        <strain evidence="2 3">NBRC 13905</strain>
    </source>
</reference>
<accession>A0ABX0YQD2</accession>
<evidence type="ECO:0000259" key="1">
    <source>
        <dbReference type="PROSITE" id="PS50943"/>
    </source>
</evidence>
<comment type="caution">
    <text evidence="2">The sequence shown here is derived from an EMBL/GenBank/DDBJ whole genome shotgun (WGS) entry which is preliminary data.</text>
</comment>
<dbReference type="Gene3D" id="1.10.260.40">
    <property type="entry name" value="lambda repressor-like DNA-binding domains"/>
    <property type="match status" value="1"/>
</dbReference>